<dbReference type="RefSeq" id="WP_136729005.1">
    <property type="nucleotide sequence ID" value="NZ_SUMC01000067.1"/>
</dbReference>
<sequence length="136" mass="14812">MARSIAAHLGRDGRTREEAQELGIPFTPLDPETLLVKYRSLMRRAAKEPDRVVEVEPVIMESGEAVVPGEVVDGHQTYTELSDISELQPPDLAQVLLAAAAQALAAEHRAAEHFAGLVGLHRRAQRSVRVPSPALH</sequence>
<dbReference type="EMBL" id="SUMC01000067">
    <property type="protein sequence ID" value="TKA01991.1"/>
    <property type="molecule type" value="Genomic_DNA"/>
</dbReference>
<accession>A0A4U0S4K6</accession>
<proteinExistence type="predicted"/>
<comment type="caution">
    <text evidence="1">The sequence shown here is derived from an EMBL/GenBank/DDBJ whole genome shotgun (WGS) entry which is preliminary data.</text>
</comment>
<protein>
    <submittedName>
        <fullName evidence="1">Uncharacterized protein</fullName>
    </submittedName>
</protein>
<dbReference type="Proteomes" id="UP000305778">
    <property type="component" value="Unassembled WGS sequence"/>
</dbReference>
<dbReference type="AlphaFoldDB" id="A0A4U0S4K6"/>
<reference evidence="1 2" key="1">
    <citation type="submission" date="2019-04" db="EMBL/GenBank/DDBJ databases">
        <title>Streptomyces oryziradicis sp. nov., a novel actinomycete isolated from rhizosphere soil of rice (Oryza sativa L.).</title>
        <authorList>
            <person name="Li C."/>
        </authorList>
    </citation>
    <scope>NUCLEOTIDE SEQUENCE [LARGE SCALE GENOMIC DNA]</scope>
    <source>
        <strain evidence="1 2">NEAU-C40</strain>
    </source>
</reference>
<evidence type="ECO:0000313" key="2">
    <source>
        <dbReference type="Proteomes" id="UP000305778"/>
    </source>
</evidence>
<gene>
    <name evidence="1" type="ORF">FCI23_39675</name>
</gene>
<organism evidence="1 2">
    <name type="scientific">Actinacidiphila oryziradicis</name>
    <dbReference type="NCBI Taxonomy" id="2571141"/>
    <lineage>
        <taxon>Bacteria</taxon>
        <taxon>Bacillati</taxon>
        <taxon>Actinomycetota</taxon>
        <taxon>Actinomycetes</taxon>
        <taxon>Kitasatosporales</taxon>
        <taxon>Streptomycetaceae</taxon>
        <taxon>Actinacidiphila</taxon>
    </lineage>
</organism>
<evidence type="ECO:0000313" key="1">
    <source>
        <dbReference type="EMBL" id="TKA01991.1"/>
    </source>
</evidence>
<name>A0A4U0S4K6_9ACTN</name>
<keyword evidence="2" id="KW-1185">Reference proteome</keyword>